<organism evidence="1 2">
    <name type="scientific">Fusarium oxysporum f. sp. cubense</name>
    <dbReference type="NCBI Taxonomy" id="61366"/>
    <lineage>
        <taxon>Eukaryota</taxon>
        <taxon>Fungi</taxon>
        <taxon>Dikarya</taxon>
        <taxon>Ascomycota</taxon>
        <taxon>Pezizomycotina</taxon>
        <taxon>Sordariomycetes</taxon>
        <taxon>Hypocreomycetidae</taxon>
        <taxon>Hypocreales</taxon>
        <taxon>Nectriaceae</taxon>
        <taxon>Fusarium</taxon>
        <taxon>Fusarium oxysporum species complex</taxon>
    </lineage>
</organism>
<comment type="caution">
    <text evidence="1">The sequence shown here is derived from an EMBL/GenBank/DDBJ whole genome shotgun (WGS) entry which is preliminary data.</text>
</comment>
<evidence type="ECO:0000313" key="2">
    <source>
        <dbReference type="Proteomes" id="UP000321331"/>
    </source>
</evidence>
<sequence>MRLQANLEQFCLATIQTCILVANASSANLNPESEALYFDQGIAIRMAQIMRLPHGKRSENPAVTETRKRVF</sequence>
<accession>A0A5C6SJ50</accession>
<dbReference type="Proteomes" id="UP000321331">
    <property type="component" value="Unassembled WGS sequence"/>
</dbReference>
<reference evidence="1 2" key="1">
    <citation type="submission" date="2019-07" db="EMBL/GenBank/DDBJ databases">
        <title>The First High-Quality Draft Genome Sequence of the Causal Agent of the Current Panama Disease Epidemic.</title>
        <authorList>
            <person name="Warmington R.J."/>
            <person name="Kay W."/>
            <person name="Jeffries A."/>
            <person name="Bebber D."/>
            <person name="Moore K."/>
            <person name="Studholme D.J."/>
        </authorList>
    </citation>
    <scope>NUCLEOTIDE SEQUENCE [LARGE SCALE GENOMIC DNA]</scope>
    <source>
        <strain evidence="1 2">TR4</strain>
    </source>
</reference>
<gene>
    <name evidence="1" type="ORF">FocTR4_00013467</name>
</gene>
<dbReference type="CDD" id="cd12148">
    <property type="entry name" value="fungal_TF_MHR"/>
    <property type="match status" value="1"/>
</dbReference>
<evidence type="ECO:0000313" key="1">
    <source>
        <dbReference type="EMBL" id="TXB98333.1"/>
    </source>
</evidence>
<name>A0A5C6SJ50_FUSOC</name>
<proteinExistence type="predicted"/>
<dbReference type="EMBL" id="VMNF01000012">
    <property type="protein sequence ID" value="TXB98333.1"/>
    <property type="molecule type" value="Genomic_DNA"/>
</dbReference>
<dbReference type="AlphaFoldDB" id="A0A5C6SJ50"/>
<protein>
    <submittedName>
        <fullName evidence="1">Uncharacterized protein</fullName>
    </submittedName>
</protein>